<reference evidence="3" key="1">
    <citation type="journal article" date="2019" name="Int. J. Syst. Evol. Microbiol.">
        <title>Halobacteriovorax valvorus sp. nov., a novel prokaryotic predator isolated from coastal seawater of China.</title>
        <authorList>
            <person name="Chen M.-X."/>
        </authorList>
    </citation>
    <scope>NUCLEOTIDE SEQUENCE [LARGE SCALE GENOMIC DNA]</scope>
    <source>
        <strain evidence="3">BL9</strain>
    </source>
</reference>
<dbReference type="Gene3D" id="3.40.50.150">
    <property type="entry name" value="Vaccinia Virus protein VP39"/>
    <property type="match status" value="1"/>
</dbReference>
<sequence>MKFKTKFSEYQAVTTDDGYITLHSGHFDENCHSTAGALEETLYNYVEGCSVLERAQASNITILEIGLGVGLGILATFESTKEIANKIKFITTEIDPELANWVISQASIGKHISNLEKNKEFISFNLSENFQVKVLLGDARETIKKLDLEDIKIDCIFQDAFSPTKNPTLWTKEWFRNLRSLCNKDSVMTTYSASVKIRKAMLEAGFIVTNMKGFGNKRNATRAYTLESYRDEKLEKELIRSKTPAFSDKDI</sequence>
<evidence type="ECO:0000313" key="2">
    <source>
        <dbReference type="EMBL" id="RZF20590.1"/>
    </source>
</evidence>
<dbReference type="InterPro" id="IPR008471">
    <property type="entry name" value="MnmC-like_methylTransf"/>
</dbReference>
<dbReference type="PANTHER" id="PTHR39963:SF1">
    <property type="entry name" value="MNMC-LIKE METHYLTRANSFERASE DOMAIN-CONTAINING PROTEIN"/>
    <property type="match status" value="1"/>
</dbReference>
<evidence type="ECO:0000313" key="3">
    <source>
        <dbReference type="Proteomes" id="UP000443582"/>
    </source>
</evidence>
<organism evidence="2 3">
    <name type="scientific">Halobacteriovorax vibrionivorans</name>
    <dbReference type="NCBI Taxonomy" id="2152716"/>
    <lineage>
        <taxon>Bacteria</taxon>
        <taxon>Pseudomonadati</taxon>
        <taxon>Bdellovibrionota</taxon>
        <taxon>Bacteriovoracia</taxon>
        <taxon>Bacteriovoracales</taxon>
        <taxon>Halobacteriovoraceae</taxon>
        <taxon>Halobacteriovorax</taxon>
    </lineage>
</organism>
<evidence type="ECO:0000259" key="1">
    <source>
        <dbReference type="Pfam" id="PF05430"/>
    </source>
</evidence>
<dbReference type="Proteomes" id="UP000443582">
    <property type="component" value="Unassembled WGS sequence"/>
</dbReference>
<dbReference type="EMBL" id="QDKL01000003">
    <property type="protein sequence ID" value="RZF20590.1"/>
    <property type="molecule type" value="Genomic_DNA"/>
</dbReference>
<name>A0ABY0IC94_9BACT</name>
<protein>
    <recommendedName>
        <fullName evidence="1">MnmC-like methyltransferase domain-containing protein</fullName>
    </recommendedName>
</protein>
<dbReference type="PANTHER" id="PTHR39963">
    <property type="entry name" value="SLL0983 PROTEIN"/>
    <property type="match status" value="1"/>
</dbReference>
<comment type="caution">
    <text evidence="2">The sequence shown here is derived from an EMBL/GenBank/DDBJ whole genome shotgun (WGS) entry which is preliminary data.</text>
</comment>
<gene>
    <name evidence="2" type="ORF">DAY19_11435</name>
</gene>
<dbReference type="Pfam" id="PF05430">
    <property type="entry name" value="Methyltransf_30"/>
    <property type="match status" value="1"/>
</dbReference>
<dbReference type="InterPro" id="IPR047785">
    <property type="entry name" value="tRNA_MNMC2"/>
</dbReference>
<dbReference type="SUPFAM" id="SSF53335">
    <property type="entry name" value="S-adenosyl-L-methionine-dependent methyltransferases"/>
    <property type="match status" value="1"/>
</dbReference>
<keyword evidence="3" id="KW-1185">Reference proteome</keyword>
<proteinExistence type="predicted"/>
<dbReference type="NCBIfam" id="NF033855">
    <property type="entry name" value="tRNA_MNMC2"/>
    <property type="match status" value="1"/>
</dbReference>
<dbReference type="InterPro" id="IPR029063">
    <property type="entry name" value="SAM-dependent_MTases_sf"/>
</dbReference>
<feature type="domain" description="MnmC-like methyltransferase" evidence="1">
    <location>
        <begin position="118"/>
        <end position="224"/>
    </location>
</feature>
<dbReference type="RefSeq" id="WP_115362554.1">
    <property type="nucleotide sequence ID" value="NZ_QDKL01000003.1"/>
</dbReference>
<accession>A0ABY0IC94</accession>